<evidence type="ECO:0000313" key="7">
    <source>
        <dbReference type="EMBL" id="CCU76781.1"/>
    </source>
</evidence>
<feature type="region of interest" description="Disordered" evidence="5">
    <location>
        <begin position="391"/>
        <end position="450"/>
    </location>
</feature>
<dbReference type="GO" id="GO:0005794">
    <property type="term" value="C:Golgi apparatus"/>
    <property type="evidence" value="ECO:0007669"/>
    <property type="project" value="TreeGrafter"/>
</dbReference>
<feature type="compositionally biased region" description="Low complexity" evidence="5">
    <location>
        <begin position="345"/>
        <end position="365"/>
    </location>
</feature>
<evidence type="ECO:0000256" key="5">
    <source>
        <dbReference type="SAM" id="MobiDB-lite"/>
    </source>
</evidence>
<dbReference type="EMBL" id="CAUH01003027">
    <property type="protein sequence ID" value="CCU76781.1"/>
    <property type="molecule type" value="Genomic_DNA"/>
</dbReference>
<comment type="subcellular location">
    <subcellularLocation>
        <location evidence="1">Membrane</location>
        <topology evidence="1">Multi-pass membrane protein</topology>
    </subcellularLocation>
</comment>
<evidence type="ECO:0000256" key="6">
    <source>
        <dbReference type="SAM" id="Phobius"/>
    </source>
</evidence>
<dbReference type="PANTHER" id="PTHR19317:SF0">
    <property type="entry name" value="PRENYLATED RAB ACCEPTOR PROTEIN 1"/>
    <property type="match status" value="1"/>
</dbReference>
<accession>N1J9E3</accession>
<feature type="region of interest" description="Disordered" evidence="5">
    <location>
        <begin position="160"/>
        <end position="190"/>
    </location>
</feature>
<dbReference type="HOGENOM" id="CLU_020822_4_0_1"/>
<sequence>MSRIQIPIDAFTSRFSLSDRLAGVRSQSLATRFSNLRPLSDFFDFKRVSKPNNFSEVQSRVNYNLGHFSSNYAVLFVMLSVYSLLTNFLLMFVIFLVVGGMWAIGKLDGRDLDVGGVKATSSQLYTGLICVAVPLGFLASPISTILWLIGFFRGGGLGSRPRSPKSMPHWGRQPGVKSIKSHGQREKGVGYEIESDSTDEEEMSILATRSHSTGRATLSGDNLSHYRSGKNKIRGPDDSIETSDSCISLAQLTSRERPSSHLQSALSRIRRAQEKGKNDVKLSKEELSALELRRRQLQNTARSKDYQESESEDEQSRTIAVPLSSAIISDQSAMGYQRRDKLRNSGGSESKPASSSHSSSKIIKGPDGKLYAPLESLNQLQTTQRSFAPCVNDTSSSFNDQAGFKRNTSDDARQTFSNGSYSSKYDRSPISSTYPSHSDDPFNHSTSSNASVNLTHRSAPQTTLGSPDIPFSPFLRSHTSSYHNDTTDIKKKHVKGRETEESFVNDFDYAKEEIGQSSEQEFAMTQTSQGTPPTRRSTRKRRPVKGYS</sequence>
<evidence type="ECO:0000256" key="3">
    <source>
        <dbReference type="ARBA" id="ARBA00022989"/>
    </source>
</evidence>
<name>N1J9E3_BLUG1</name>
<feature type="compositionally biased region" description="Basic residues" evidence="5">
    <location>
        <begin position="536"/>
        <end position="548"/>
    </location>
</feature>
<evidence type="ECO:0000256" key="1">
    <source>
        <dbReference type="ARBA" id="ARBA00004141"/>
    </source>
</evidence>
<feature type="transmembrane region" description="Helical" evidence="6">
    <location>
        <begin position="124"/>
        <end position="152"/>
    </location>
</feature>
<dbReference type="OrthoDB" id="63113at2759"/>
<dbReference type="Pfam" id="PF03208">
    <property type="entry name" value="PRA1"/>
    <property type="match status" value="1"/>
</dbReference>
<feature type="region of interest" description="Disordered" evidence="5">
    <location>
        <begin position="477"/>
        <end position="548"/>
    </location>
</feature>
<reference evidence="7 8" key="1">
    <citation type="journal article" date="2010" name="Science">
        <title>Genome expansion and gene loss in powdery mildew fungi reveal tradeoffs in extreme parasitism.</title>
        <authorList>
            <person name="Spanu P.D."/>
            <person name="Abbott J.C."/>
            <person name="Amselem J."/>
            <person name="Burgis T.A."/>
            <person name="Soanes D.M."/>
            <person name="Stueber K."/>
            <person name="Ver Loren van Themaat E."/>
            <person name="Brown J.K.M."/>
            <person name="Butcher S.A."/>
            <person name="Gurr S.J."/>
            <person name="Lebrun M.-H."/>
            <person name="Ridout C.J."/>
            <person name="Schulze-Lefert P."/>
            <person name="Talbot N.J."/>
            <person name="Ahmadinejad N."/>
            <person name="Ametz C."/>
            <person name="Barton G.R."/>
            <person name="Benjdia M."/>
            <person name="Bidzinski P."/>
            <person name="Bindschedler L.V."/>
            <person name="Both M."/>
            <person name="Brewer M.T."/>
            <person name="Cadle-Davidson L."/>
            <person name="Cadle-Davidson M.M."/>
            <person name="Collemare J."/>
            <person name="Cramer R."/>
            <person name="Frenkel O."/>
            <person name="Godfrey D."/>
            <person name="Harriman J."/>
            <person name="Hoede C."/>
            <person name="King B.C."/>
            <person name="Klages S."/>
            <person name="Kleemann J."/>
            <person name="Knoll D."/>
            <person name="Koti P.S."/>
            <person name="Kreplak J."/>
            <person name="Lopez-Ruiz F.J."/>
            <person name="Lu X."/>
            <person name="Maekawa T."/>
            <person name="Mahanil S."/>
            <person name="Micali C."/>
            <person name="Milgroom M.G."/>
            <person name="Montana G."/>
            <person name="Noir S."/>
            <person name="O'Connell R.J."/>
            <person name="Oberhaensli S."/>
            <person name="Parlange F."/>
            <person name="Pedersen C."/>
            <person name="Quesneville H."/>
            <person name="Reinhardt R."/>
            <person name="Rott M."/>
            <person name="Sacristan S."/>
            <person name="Schmidt S.M."/>
            <person name="Schoen M."/>
            <person name="Skamnioti P."/>
            <person name="Sommer H."/>
            <person name="Stephens A."/>
            <person name="Takahara H."/>
            <person name="Thordal-Christensen H."/>
            <person name="Vigouroux M."/>
            <person name="Wessling R."/>
            <person name="Wicker T."/>
            <person name="Panstruga R."/>
        </authorList>
    </citation>
    <scope>NUCLEOTIDE SEQUENCE [LARGE SCALE GENOMIC DNA]</scope>
    <source>
        <strain evidence="7">DH14</strain>
    </source>
</reference>
<dbReference type="InterPro" id="IPR004895">
    <property type="entry name" value="Prenylated_rab_accept_PRA1"/>
</dbReference>
<dbReference type="GO" id="GO:0016020">
    <property type="term" value="C:membrane"/>
    <property type="evidence" value="ECO:0007669"/>
    <property type="project" value="UniProtKB-SubCell"/>
</dbReference>
<keyword evidence="4 6" id="KW-0472">Membrane</keyword>
<feature type="compositionally biased region" description="Polar residues" evidence="5">
    <location>
        <begin position="414"/>
        <end position="436"/>
    </location>
</feature>
<dbReference type="STRING" id="546991.N1J9E3"/>
<feature type="region of interest" description="Disordered" evidence="5">
    <location>
        <begin position="298"/>
        <end position="367"/>
    </location>
</feature>
<feature type="region of interest" description="Disordered" evidence="5">
    <location>
        <begin position="210"/>
        <end position="242"/>
    </location>
</feature>
<organism evidence="7 8">
    <name type="scientific">Blumeria graminis f. sp. hordei (strain DH14)</name>
    <name type="common">Barley powdery mildew</name>
    <name type="synonym">Oidium monilioides f. sp. hordei</name>
    <dbReference type="NCBI Taxonomy" id="546991"/>
    <lineage>
        <taxon>Eukaryota</taxon>
        <taxon>Fungi</taxon>
        <taxon>Dikarya</taxon>
        <taxon>Ascomycota</taxon>
        <taxon>Pezizomycotina</taxon>
        <taxon>Leotiomycetes</taxon>
        <taxon>Erysiphales</taxon>
        <taxon>Erysiphaceae</taxon>
        <taxon>Blumeria</taxon>
        <taxon>Blumeria hordei</taxon>
    </lineage>
</organism>
<comment type="caution">
    <text evidence="7">The sequence shown here is derived from an EMBL/GenBank/DDBJ whole genome shotgun (WGS) entry which is preliminary data.</text>
</comment>
<feature type="compositionally biased region" description="Polar residues" evidence="5">
    <location>
        <begin position="515"/>
        <end position="530"/>
    </location>
</feature>
<evidence type="ECO:0000256" key="2">
    <source>
        <dbReference type="ARBA" id="ARBA00022692"/>
    </source>
</evidence>
<keyword evidence="3 6" id="KW-1133">Transmembrane helix</keyword>
<dbReference type="Proteomes" id="UP000015441">
    <property type="component" value="Unassembled WGS sequence"/>
</dbReference>
<feature type="transmembrane region" description="Helical" evidence="6">
    <location>
        <begin position="72"/>
        <end position="104"/>
    </location>
</feature>
<feature type="compositionally biased region" description="Polar residues" evidence="5">
    <location>
        <begin position="210"/>
        <end position="222"/>
    </location>
</feature>
<protein>
    <submittedName>
        <fullName evidence="7">Prenylated Rab acceptor 1</fullName>
    </submittedName>
</protein>
<dbReference type="AlphaFoldDB" id="N1J9E3"/>
<dbReference type="InParanoid" id="N1J9E3"/>
<proteinExistence type="predicted"/>
<dbReference type="eggNOG" id="KOG3142">
    <property type="taxonomic scope" value="Eukaryota"/>
</dbReference>
<keyword evidence="2 6" id="KW-0812">Transmembrane</keyword>
<gene>
    <name evidence="7" type="ORF">BGHDH14_bgh05285</name>
</gene>
<dbReference type="PANTHER" id="PTHR19317">
    <property type="entry name" value="PRENYLATED RAB ACCEPTOR 1-RELATED"/>
    <property type="match status" value="1"/>
</dbReference>
<keyword evidence="8" id="KW-1185">Reference proteome</keyword>
<evidence type="ECO:0000313" key="8">
    <source>
        <dbReference type="Proteomes" id="UP000015441"/>
    </source>
</evidence>
<evidence type="ECO:0000256" key="4">
    <source>
        <dbReference type="ARBA" id="ARBA00023136"/>
    </source>
</evidence>
<feature type="compositionally biased region" description="Polar residues" evidence="5">
    <location>
        <begin position="391"/>
        <end position="400"/>
    </location>
</feature>